<comment type="subcellular location">
    <subcellularLocation>
        <location evidence="1">Cell membrane</location>
        <topology evidence="1">Single-pass membrane protein</topology>
    </subcellularLocation>
</comment>
<feature type="binding site" description="axial binding residue" evidence="14">
    <location>
        <position position="116"/>
    </location>
    <ligand>
        <name>heme</name>
        <dbReference type="ChEBI" id="CHEBI:30413"/>
        <label>3</label>
    </ligand>
    <ligandPart>
        <name>Fe</name>
        <dbReference type="ChEBI" id="CHEBI:18248"/>
    </ligandPart>
</feature>
<feature type="binding site" description="covalent" evidence="13">
    <location>
        <position position="43"/>
    </location>
    <ligand>
        <name>heme</name>
        <dbReference type="ChEBI" id="CHEBI:30413"/>
        <label>1</label>
    </ligand>
</feature>
<dbReference type="SUPFAM" id="SSF48695">
    <property type="entry name" value="Multiheme cytochromes"/>
    <property type="match status" value="1"/>
</dbReference>
<feature type="binding site" description="covalent" evidence="13">
    <location>
        <position position="115"/>
    </location>
    <ligand>
        <name>heme</name>
        <dbReference type="ChEBI" id="CHEBI:30413"/>
        <label>3</label>
    </ligand>
</feature>
<evidence type="ECO:0000256" key="8">
    <source>
        <dbReference type="ARBA" id="ARBA00022982"/>
    </source>
</evidence>
<dbReference type="AlphaFoldDB" id="A0A1G7PB16"/>
<feature type="binding site" description="axial binding residue" evidence="14">
    <location>
        <position position="86"/>
    </location>
    <ligand>
        <name>heme</name>
        <dbReference type="ChEBI" id="CHEBI:30413"/>
        <label>1</label>
    </ligand>
    <ligandPart>
        <name>Fe</name>
        <dbReference type="ChEBI" id="CHEBI:18248"/>
    </ligandPart>
</feature>
<comment type="cofactor">
    <cofactor evidence="13">
        <name>heme</name>
        <dbReference type="ChEBI" id="CHEBI:30413"/>
    </cofactor>
    <text evidence="13">Binds 4 heme groups per subunit.</text>
</comment>
<feature type="binding site" description="axial binding residue" evidence="14">
    <location>
        <position position="136"/>
    </location>
    <ligand>
        <name>heme</name>
        <dbReference type="ChEBI" id="CHEBI:30413"/>
        <label>4</label>
    </ligand>
    <ligandPart>
        <name>Fe</name>
        <dbReference type="ChEBI" id="CHEBI:18248"/>
    </ligandPart>
</feature>
<comment type="similarity">
    <text evidence="2">Belongs to the NapC/NirT/NrfH family.</text>
</comment>
<evidence type="ECO:0000256" key="13">
    <source>
        <dbReference type="PIRSR" id="PIRSR000013-1"/>
    </source>
</evidence>
<reference evidence="18" key="1">
    <citation type="submission" date="2016-10" db="EMBL/GenBank/DDBJ databases">
        <authorList>
            <person name="Varghese N."/>
            <person name="Submissions S."/>
        </authorList>
    </citation>
    <scope>NUCLEOTIDE SEQUENCE [LARGE SCALE GENOMIC DNA]</scope>
    <source>
        <strain evidence="18">KHC7</strain>
    </source>
</reference>
<dbReference type="PIRSF" id="PIRSF000013">
    <property type="entry name" value="4_hem_cytochrm_NapC"/>
    <property type="match status" value="1"/>
</dbReference>
<dbReference type="InterPro" id="IPR005126">
    <property type="entry name" value="NapC/NirT_cyt_c_N"/>
</dbReference>
<feature type="binding site" description="covalent" evidence="13">
    <location>
        <position position="40"/>
    </location>
    <ligand>
        <name>heme</name>
        <dbReference type="ChEBI" id="CHEBI:30413"/>
        <label>1</label>
    </ligand>
</feature>
<dbReference type="GO" id="GO:0046872">
    <property type="term" value="F:metal ion binding"/>
    <property type="evidence" value="ECO:0007669"/>
    <property type="project" value="UniProtKB-KW"/>
</dbReference>
<evidence type="ECO:0000256" key="11">
    <source>
        <dbReference type="ARBA" id="ARBA00023136"/>
    </source>
</evidence>
<keyword evidence="9 15" id="KW-1133">Transmembrane helix</keyword>
<evidence type="ECO:0000256" key="12">
    <source>
        <dbReference type="PIRNR" id="PIRNR000013"/>
    </source>
</evidence>
<keyword evidence="8 12" id="KW-0249">Electron transport</keyword>
<keyword evidence="3 12" id="KW-0813">Transport</keyword>
<dbReference type="OrthoDB" id="9782159at2"/>
<evidence type="ECO:0000313" key="18">
    <source>
        <dbReference type="Proteomes" id="UP000199355"/>
    </source>
</evidence>
<evidence type="ECO:0000256" key="2">
    <source>
        <dbReference type="ARBA" id="ARBA00007395"/>
    </source>
</evidence>
<evidence type="ECO:0000256" key="5">
    <source>
        <dbReference type="ARBA" id="ARBA00022617"/>
    </source>
</evidence>
<evidence type="ECO:0000256" key="14">
    <source>
        <dbReference type="PIRSR" id="PIRSR000013-2"/>
    </source>
</evidence>
<comment type="PTM">
    <text evidence="12">Binds 4 heme groups per subunit.</text>
</comment>
<feature type="binding site" evidence="13">
    <location>
        <position position="64"/>
    </location>
    <ligand>
        <name>a menaquinol</name>
        <dbReference type="ChEBI" id="CHEBI:18151"/>
    </ligand>
</feature>
<organism evidence="17 18">
    <name type="scientific">Desulfovibrio legallii</name>
    <dbReference type="NCBI Taxonomy" id="571438"/>
    <lineage>
        <taxon>Bacteria</taxon>
        <taxon>Pseudomonadati</taxon>
        <taxon>Thermodesulfobacteriota</taxon>
        <taxon>Desulfovibrionia</taxon>
        <taxon>Desulfovibrionales</taxon>
        <taxon>Desulfovibrionaceae</taxon>
        <taxon>Desulfovibrio</taxon>
    </lineage>
</organism>
<gene>
    <name evidence="17" type="ORF">SAMN05192586_11520</name>
</gene>
<dbReference type="Pfam" id="PF03264">
    <property type="entry name" value="Cytochrom_NNT"/>
    <property type="match status" value="1"/>
</dbReference>
<dbReference type="Proteomes" id="UP000199355">
    <property type="component" value="Unassembled WGS sequence"/>
</dbReference>
<evidence type="ECO:0000259" key="16">
    <source>
        <dbReference type="Pfam" id="PF03264"/>
    </source>
</evidence>
<evidence type="ECO:0000256" key="15">
    <source>
        <dbReference type="SAM" id="Phobius"/>
    </source>
</evidence>
<feature type="binding site" description="covalent" evidence="13">
    <location>
        <position position="66"/>
    </location>
    <ligand>
        <name>heme</name>
        <dbReference type="ChEBI" id="CHEBI:30413"/>
        <label>2</label>
    </ligand>
</feature>
<name>A0A1G7PB16_9BACT</name>
<keyword evidence="4" id="KW-1003">Cell membrane</keyword>
<evidence type="ECO:0000256" key="3">
    <source>
        <dbReference type="ARBA" id="ARBA00022448"/>
    </source>
</evidence>
<dbReference type="GO" id="GO:0009061">
    <property type="term" value="P:anaerobic respiration"/>
    <property type="evidence" value="ECO:0007669"/>
    <property type="project" value="TreeGrafter"/>
</dbReference>
<dbReference type="InterPro" id="IPR024717">
    <property type="entry name" value="NapC/NirT/NrfH"/>
</dbReference>
<dbReference type="GO" id="GO:0005886">
    <property type="term" value="C:plasma membrane"/>
    <property type="evidence" value="ECO:0007669"/>
    <property type="project" value="UniProtKB-SubCell"/>
</dbReference>
<feature type="binding site" description="covalent" evidence="13">
    <location>
        <position position="132"/>
    </location>
    <ligand>
        <name>heme</name>
        <dbReference type="ChEBI" id="CHEBI:30413"/>
        <label>4</label>
    </ligand>
</feature>
<keyword evidence="11 15" id="KW-0472">Membrane</keyword>
<evidence type="ECO:0000256" key="6">
    <source>
        <dbReference type="ARBA" id="ARBA00022692"/>
    </source>
</evidence>
<keyword evidence="5 12" id="KW-0349">Heme</keyword>
<feature type="binding site" description="axial binding residue" evidence="14">
    <location>
        <position position="46"/>
    </location>
    <ligand>
        <name>heme</name>
        <dbReference type="ChEBI" id="CHEBI:30413"/>
        <label>1</label>
    </ligand>
    <ligandPart>
        <name>Fe</name>
        <dbReference type="ChEBI" id="CHEBI:18248"/>
    </ligandPart>
</feature>
<keyword evidence="10 12" id="KW-0408">Iron</keyword>
<evidence type="ECO:0000256" key="10">
    <source>
        <dbReference type="ARBA" id="ARBA00023004"/>
    </source>
</evidence>
<evidence type="ECO:0000256" key="4">
    <source>
        <dbReference type="ARBA" id="ARBA00022475"/>
    </source>
</evidence>
<dbReference type="RefSeq" id="WP_092154536.1">
    <property type="nucleotide sequence ID" value="NZ_FNBX01000015.1"/>
</dbReference>
<dbReference type="InterPro" id="IPR036280">
    <property type="entry name" value="Multihaem_cyt_sf"/>
</dbReference>
<protein>
    <recommendedName>
        <fullName evidence="12">Cytochrome c-type protein</fullName>
    </recommendedName>
</protein>
<evidence type="ECO:0000313" key="17">
    <source>
        <dbReference type="EMBL" id="SDF83496.1"/>
    </source>
</evidence>
<feature type="binding site" description="axial binding residue" evidence="14">
    <location>
        <position position="67"/>
    </location>
    <ligand>
        <name>heme</name>
        <dbReference type="ChEBI" id="CHEBI:30413"/>
        <label>2</label>
    </ligand>
    <ligandPart>
        <name>Fe</name>
        <dbReference type="ChEBI" id="CHEBI:18248"/>
    </ligandPart>
</feature>
<feature type="binding site" description="axial binding residue" evidence="14">
    <location>
        <position position="58"/>
    </location>
    <ligand>
        <name>heme</name>
        <dbReference type="ChEBI" id="CHEBI:30413"/>
        <label>3</label>
    </ligand>
    <ligandPart>
        <name>Fe</name>
        <dbReference type="ChEBI" id="CHEBI:18248"/>
    </ligandPart>
</feature>
<feature type="domain" description="NapC/NirT cytochrome c N-terminal" evidence="16">
    <location>
        <begin position="12"/>
        <end position="142"/>
    </location>
</feature>
<keyword evidence="7 12" id="KW-0479">Metal-binding</keyword>
<evidence type="ECO:0000256" key="1">
    <source>
        <dbReference type="ARBA" id="ARBA00004162"/>
    </source>
</evidence>
<evidence type="ECO:0000256" key="7">
    <source>
        <dbReference type="ARBA" id="ARBA00022723"/>
    </source>
</evidence>
<dbReference type="InterPro" id="IPR038266">
    <property type="entry name" value="NapC/NirT_cytc_sf"/>
</dbReference>
<feature type="binding site" evidence="13">
    <location>
        <position position="79"/>
    </location>
    <ligand>
        <name>a menaquinol</name>
        <dbReference type="ChEBI" id="CHEBI:18151"/>
    </ligand>
</feature>
<dbReference type="PANTHER" id="PTHR30333:SF1">
    <property type="entry name" value="CYTOCHROME C-TYPE PROTEIN NAPC"/>
    <property type="match status" value="1"/>
</dbReference>
<dbReference type="GO" id="GO:0019333">
    <property type="term" value="P:denitrification pathway"/>
    <property type="evidence" value="ECO:0007669"/>
    <property type="project" value="InterPro"/>
</dbReference>
<feature type="transmembrane region" description="Helical" evidence="15">
    <location>
        <begin position="12"/>
        <end position="31"/>
    </location>
</feature>
<feature type="binding site" description="covalent" evidence="13">
    <location>
        <position position="63"/>
    </location>
    <ligand>
        <name>heme</name>
        <dbReference type="ChEBI" id="CHEBI:30413"/>
        <label>2</label>
    </ligand>
</feature>
<evidence type="ECO:0000256" key="9">
    <source>
        <dbReference type="ARBA" id="ARBA00022989"/>
    </source>
</evidence>
<dbReference type="GO" id="GO:0009055">
    <property type="term" value="F:electron transfer activity"/>
    <property type="evidence" value="ECO:0007669"/>
    <property type="project" value="TreeGrafter"/>
</dbReference>
<accession>A0A1G7PB16</accession>
<proteinExistence type="inferred from homology"/>
<dbReference type="PANTHER" id="PTHR30333">
    <property type="entry name" value="CYTOCHROME C-TYPE PROTEIN"/>
    <property type="match status" value="1"/>
</dbReference>
<feature type="binding site" description="axial binding residue" evidence="14">
    <location>
        <position position="141"/>
    </location>
    <ligand>
        <name>heme</name>
        <dbReference type="ChEBI" id="CHEBI:30413"/>
        <label>2</label>
    </ligand>
    <ligandPart>
        <name>Fe</name>
        <dbReference type="ChEBI" id="CHEBI:18248"/>
    </ligandPart>
</feature>
<keyword evidence="18" id="KW-1185">Reference proteome</keyword>
<dbReference type="GO" id="GO:0020037">
    <property type="term" value="F:heme binding"/>
    <property type="evidence" value="ECO:0007669"/>
    <property type="project" value="InterPro"/>
</dbReference>
<feature type="binding site" description="covalent" evidence="13">
    <location>
        <position position="112"/>
    </location>
    <ligand>
        <name>heme</name>
        <dbReference type="ChEBI" id="CHEBI:30413"/>
        <label>3</label>
    </ligand>
</feature>
<dbReference type="InterPro" id="IPR051174">
    <property type="entry name" value="Cytochrome_c-type_ET"/>
</dbReference>
<dbReference type="STRING" id="571438.SAMN05192586_11520"/>
<dbReference type="Gene3D" id="1.10.3820.10">
    <property type="entry name" value="Di-heme elbow motif domain"/>
    <property type="match status" value="1"/>
</dbReference>
<feature type="binding site" evidence="13">
    <location>
        <position position="86"/>
    </location>
    <ligand>
        <name>a menaquinol</name>
        <dbReference type="ChEBI" id="CHEBI:18151"/>
    </ligand>
</feature>
<feature type="binding site" description="covalent" evidence="13">
    <location>
        <position position="135"/>
    </location>
    <ligand>
        <name>heme</name>
        <dbReference type="ChEBI" id="CHEBI:30413"/>
        <label>4</label>
    </ligand>
</feature>
<keyword evidence="6 15" id="KW-0812">Transmembrane</keyword>
<dbReference type="EMBL" id="FNBX01000015">
    <property type="protein sequence ID" value="SDF83496.1"/>
    <property type="molecule type" value="Genomic_DNA"/>
</dbReference>
<sequence>MGIPRHGPWLKWLAGGVVAGMALLGVLAYAMTTTDSRPFCSTCHIMEEAAVTQKMGTHARLACNECHAPHNLLVKLPFKAQEGLRDFWGNITGKDVPHPVSLHTRDVVNANCKACHAQTNVNVASMDAKPYCVDCHRNVAHMRMRPISTRTVAYE</sequence>